<sequence length="93" mass="10839">MPSNSMNVINFNRGQLTQRDRFKHVLGGYTKKRKTEYTFPKATTSQLKALRKRLKEERQIRMLKVVALSVILIILLFSAILYSTDGIVELFTY</sequence>
<reference evidence="2 3" key="1">
    <citation type="submission" date="2016-10" db="EMBL/GenBank/DDBJ databases">
        <authorList>
            <person name="Varghese N."/>
            <person name="Submissions S."/>
        </authorList>
    </citation>
    <scope>NUCLEOTIDE SEQUENCE [LARGE SCALE GENOMIC DNA]</scope>
    <source>
        <strain evidence="2 3">RHA_55</strain>
    </source>
</reference>
<feature type="transmembrane region" description="Helical" evidence="1">
    <location>
        <begin position="62"/>
        <end position="83"/>
    </location>
</feature>
<dbReference type="Proteomes" id="UP000198963">
    <property type="component" value="Chromosome I"/>
</dbReference>
<protein>
    <submittedName>
        <fullName evidence="2">Uncharacterized protein</fullName>
    </submittedName>
</protein>
<proteinExistence type="predicted"/>
<gene>
    <name evidence="2" type="ORF">SAMN04489797_0939</name>
</gene>
<evidence type="ECO:0000313" key="2">
    <source>
        <dbReference type="EMBL" id="SDS13165.1"/>
    </source>
</evidence>
<dbReference type="AlphaFoldDB" id="A0A1H1PPY8"/>
<dbReference type="EMBL" id="LT629774">
    <property type="protein sequence ID" value="SDS13165.1"/>
    <property type="molecule type" value="Genomic_DNA"/>
</dbReference>
<keyword evidence="1" id="KW-1133">Transmembrane helix</keyword>
<dbReference type="RefSeq" id="WP_092444736.1">
    <property type="nucleotide sequence ID" value="NZ_LT629774.1"/>
</dbReference>
<name>A0A1H1PPY8_9FLAO</name>
<accession>A0A1H1PPY8</accession>
<evidence type="ECO:0000313" key="3">
    <source>
        <dbReference type="Proteomes" id="UP000198963"/>
    </source>
</evidence>
<keyword evidence="1" id="KW-0472">Membrane</keyword>
<keyword evidence="3" id="KW-1185">Reference proteome</keyword>
<keyword evidence="1" id="KW-0812">Transmembrane</keyword>
<organism evidence="2 3">
    <name type="scientific">Winogradskyella sediminis</name>
    <dbReference type="NCBI Taxonomy" id="1382466"/>
    <lineage>
        <taxon>Bacteria</taxon>
        <taxon>Pseudomonadati</taxon>
        <taxon>Bacteroidota</taxon>
        <taxon>Flavobacteriia</taxon>
        <taxon>Flavobacteriales</taxon>
        <taxon>Flavobacteriaceae</taxon>
        <taxon>Winogradskyella</taxon>
    </lineage>
</organism>
<evidence type="ECO:0000256" key="1">
    <source>
        <dbReference type="SAM" id="Phobius"/>
    </source>
</evidence>
<dbReference type="STRING" id="1249933.SAMN04489797_0939"/>